<dbReference type="Gene3D" id="3.55.50.30">
    <property type="match status" value="1"/>
</dbReference>
<name>A0ABU5HMY5_9BACE</name>
<dbReference type="PANTHER" id="PTHR30273">
    <property type="entry name" value="PERIPLASMIC SIGNAL SENSOR AND SIGMA FACTOR ACTIVATOR FECR-RELATED"/>
    <property type="match status" value="1"/>
</dbReference>
<evidence type="ECO:0000313" key="5">
    <source>
        <dbReference type="Proteomes" id="UP001292913"/>
    </source>
</evidence>
<dbReference type="Pfam" id="PF16344">
    <property type="entry name" value="FecR_C"/>
    <property type="match status" value="1"/>
</dbReference>
<dbReference type="Gene3D" id="2.60.120.1440">
    <property type="match status" value="1"/>
</dbReference>
<organism evidence="4 5">
    <name type="scientific">Bacteroides vicugnae</name>
    <dbReference type="NCBI Taxonomy" id="3037989"/>
    <lineage>
        <taxon>Bacteria</taxon>
        <taxon>Pseudomonadati</taxon>
        <taxon>Bacteroidota</taxon>
        <taxon>Bacteroidia</taxon>
        <taxon>Bacteroidales</taxon>
        <taxon>Bacteroidaceae</taxon>
        <taxon>Bacteroides</taxon>
    </lineage>
</organism>
<feature type="domain" description="Protein FecR C-terminal" evidence="3">
    <location>
        <begin position="325"/>
        <end position="393"/>
    </location>
</feature>
<dbReference type="InterPro" id="IPR006860">
    <property type="entry name" value="FecR"/>
</dbReference>
<evidence type="ECO:0000313" key="4">
    <source>
        <dbReference type="EMBL" id="MDY7257481.1"/>
    </source>
</evidence>
<dbReference type="Pfam" id="PF04773">
    <property type="entry name" value="FecR"/>
    <property type="match status" value="1"/>
</dbReference>
<evidence type="ECO:0000259" key="2">
    <source>
        <dbReference type="Pfam" id="PF04773"/>
    </source>
</evidence>
<reference evidence="4 5" key="1">
    <citation type="submission" date="2023-04" db="EMBL/GenBank/DDBJ databases">
        <title>Bacteroides pacosi sp. nov., isolated from the fecal material of an alpaca.</title>
        <authorList>
            <person name="Miller S."/>
            <person name="Hendry M."/>
            <person name="King J."/>
            <person name="Sankaranarayanan K."/>
            <person name="Lawson P.A."/>
        </authorList>
    </citation>
    <scope>NUCLEOTIDE SEQUENCE [LARGE SCALE GENOMIC DNA]</scope>
    <source>
        <strain evidence="4 5">A2-P53</strain>
    </source>
</reference>
<dbReference type="RefSeq" id="WP_258978930.1">
    <property type="nucleotide sequence ID" value="NZ_JARZAK010000003.1"/>
</dbReference>
<dbReference type="Proteomes" id="UP001292913">
    <property type="component" value="Unassembled WGS sequence"/>
</dbReference>
<evidence type="ECO:0000259" key="3">
    <source>
        <dbReference type="Pfam" id="PF16344"/>
    </source>
</evidence>
<keyword evidence="1" id="KW-0472">Membrane</keyword>
<comment type="caution">
    <text evidence="4">The sequence shown here is derived from an EMBL/GenBank/DDBJ whole genome shotgun (WGS) entry which is preliminary data.</text>
</comment>
<proteinExistence type="predicted"/>
<dbReference type="EMBL" id="JARZAK010000003">
    <property type="protein sequence ID" value="MDY7257481.1"/>
    <property type="molecule type" value="Genomic_DNA"/>
</dbReference>
<evidence type="ECO:0000256" key="1">
    <source>
        <dbReference type="SAM" id="Phobius"/>
    </source>
</evidence>
<dbReference type="InterPro" id="IPR012373">
    <property type="entry name" value="Ferrdict_sens_TM"/>
</dbReference>
<feature type="transmembrane region" description="Helical" evidence="1">
    <location>
        <begin position="89"/>
        <end position="110"/>
    </location>
</feature>
<keyword evidence="1" id="KW-1133">Transmembrane helix</keyword>
<keyword evidence="5" id="KW-1185">Reference proteome</keyword>
<accession>A0ABU5HMY5</accession>
<protein>
    <submittedName>
        <fullName evidence="4">DUF4974 domain-containing protein</fullName>
    </submittedName>
</protein>
<feature type="domain" description="FecR protein" evidence="2">
    <location>
        <begin position="192"/>
        <end position="283"/>
    </location>
</feature>
<dbReference type="PANTHER" id="PTHR30273:SF2">
    <property type="entry name" value="PROTEIN FECR"/>
    <property type="match status" value="1"/>
</dbReference>
<sequence length="399" mass="45169">MKKFENVYQDAALIQKALLGEANESEQQELEKRLAKCPDLQKVYEQLQKGETLRVAFEEYKNYSSKKAYESFLQKIGQMKPEVKKPRMFRIWWSVAAAVIFLVIGLSFYMSNYVSTEEESRPLILPGVQQAQLTLPDGSIIDVRKEEFDVIVDGVQVKYKEGVLSYEPTVTTQHEEKNVEEKPVKSNELVIPRGGENTVILADGTTVYLNAGSKLTYPVRFAGKRRTVVLEGEAYFEVVQDESHPFVVQTHLGEVMVLGTAFNVNAYTDASVCYTTLVHGKVQFSAPNVGTVTLQPGEQAAVSANGTEKRTVDLDEYVGWVNGVYNFKNRSLGEIMETFERWYDIQVYYETPDLRDITYSGSLKRNGAINSFLDALELTGDLTYKISGRKVLIYDRMKD</sequence>
<keyword evidence="1" id="KW-0812">Transmembrane</keyword>
<gene>
    <name evidence="4" type="ORF">QHG74_07105</name>
</gene>
<dbReference type="InterPro" id="IPR032508">
    <property type="entry name" value="FecR_C"/>
</dbReference>